<reference evidence="1" key="1">
    <citation type="submission" date="2014-11" db="EMBL/GenBank/DDBJ databases">
        <authorList>
            <person name="Amaro Gonzalez C."/>
        </authorList>
    </citation>
    <scope>NUCLEOTIDE SEQUENCE</scope>
</reference>
<proteinExistence type="predicted"/>
<evidence type="ECO:0000313" key="1">
    <source>
        <dbReference type="EMBL" id="JAH45701.1"/>
    </source>
</evidence>
<name>A0A0E9SWM9_ANGAN</name>
<organism evidence="1">
    <name type="scientific">Anguilla anguilla</name>
    <name type="common">European freshwater eel</name>
    <name type="synonym">Muraena anguilla</name>
    <dbReference type="NCBI Taxonomy" id="7936"/>
    <lineage>
        <taxon>Eukaryota</taxon>
        <taxon>Metazoa</taxon>
        <taxon>Chordata</taxon>
        <taxon>Craniata</taxon>
        <taxon>Vertebrata</taxon>
        <taxon>Euteleostomi</taxon>
        <taxon>Actinopterygii</taxon>
        <taxon>Neopterygii</taxon>
        <taxon>Teleostei</taxon>
        <taxon>Anguilliformes</taxon>
        <taxon>Anguillidae</taxon>
        <taxon>Anguilla</taxon>
    </lineage>
</organism>
<protein>
    <submittedName>
        <fullName evidence="1">Uncharacterized protein</fullName>
    </submittedName>
</protein>
<reference evidence="1" key="2">
    <citation type="journal article" date="2015" name="Fish Shellfish Immunol.">
        <title>Early steps in the European eel (Anguilla anguilla)-Vibrio vulnificus interaction in the gills: Role of the RtxA13 toxin.</title>
        <authorList>
            <person name="Callol A."/>
            <person name="Pajuelo D."/>
            <person name="Ebbesson L."/>
            <person name="Teles M."/>
            <person name="MacKenzie S."/>
            <person name="Amaro C."/>
        </authorList>
    </citation>
    <scope>NUCLEOTIDE SEQUENCE</scope>
</reference>
<accession>A0A0E9SWM9</accession>
<sequence length="18" mass="2153">MFEEKKRNTNCPPSQETN</sequence>
<dbReference type="AlphaFoldDB" id="A0A0E9SWM9"/>
<dbReference type="EMBL" id="GBXM01062876">
    <property type="protein sequence ID" value="JAH45701.1"/>
    <property type="molecule type" value="Transcribed_RNA"/>
</dbReference>